<evidence type="ECO:0000259" key="2">
    <source>
        <dbReference type="PROSITE" id="PS50110"/>
    </source>
</evidence>
<dbReference type="Gene3D" id="3.40.50.2300">
    <property type="match status" value="1"/>
</dbReference>
<proteinExistence type="predicted"/>
<evidence type="ECO:0000256" key="1">
    <source>
        <dbReference type="PROSITE-ProRule" id="PRU00169"/>
    </source>
</evidence>
<dbReference type="InterPro" id="IPR052893">
    <property type="entry name" value="TCS_response_regulator"/>
</dbReference>
<dbReference type="GO" id="GO:0000160">
    <property type="term" value="P:phosphorelay signal transduction system"/>
    <property type="evidence" value="ECO:0007669"/>
    <property type="project" value="InterPro"/>
</dbReference>
<feature type="domain" description="Response regulatory" evidence="2">
    <location>
        <begin position="6"/>
        <end position="129"/>
    </location>
</feature>
<gene>
    <name evidence="3" type="ORF">FMM05_00685</name>
</gene>
<dbReference type="SUPFAM" id="SSF52172">
    <property type="entry name" value="CheY-like"/>
    <property type="match status" value="1"/>
</dbReference>
<dbReference type="RefSeq" id="WP_143371415.1">
    <property type="nucleotide sequence ID" value="NZ_VJVZ01000001.1"/>
</dbReference>
<dbReference type="PANTHER" id="PTHR44520">
    <property type="entry name" value="RESPONSE REGULATOR RCP1-RELATED"/>
    <property type="match status" value="1"/>
</dbReference>
<accession>A0A552V9S5</accession>
<dbReference type="Proteomes" id="UP000320643">
    <property type="component" value="Unassembled WGS sequence"/>
</dbReference>
<organism evidence="3 4">
    <name type="scientific">Flavobacterium zepuense</name>
    <dbReference type="NCBI Taxonomy" id="2593302"/>
    <lineage>
        <taxon>Bacteria</taxon>
        <taxon>Pseudomonadati</taxon>
        <taxon>Bacteroidota</taxon>
        <taxon>Flavobacteriia</taxon>
        <taxon>Flavobacteriales</taxon>
        <taxon>Flavobacteriaceae</taxon>
        <taxon>Flavobacterium</taxon>
    </lineage>
</organism>
<keyword evidence="1" id="KW-0597">Phosphoprotein</keyword>
<sequence>MSKSGALVIIEDDIDDRIFLEKIFKDIGFKNEVIWFSNTDDAFAFLNTTIKIIFIIFSDVSLPGQSGLDFKKQLDGNPKLRQKSIPFIFYSTSANQQEVNEAYTQMTIQGFFKKENNIQDTTEMLKTIFAYWSLCRHPNTQ</sequence>
<dbReference type="InterPro" id="IPR001789">
    <property type="entry name" value="Sig_transdc_resp-reg_receiver"/>
</dbReference>
<protein>
    <submittedName>
        <fullName evidence="3">Response regulator</fullName>
    </submittedName>
</protein>
<dbReference type="InterPro" id="IPR011006">
    <property type="entry name" value="CheY-like_superfamily"/>
</dbReference>
<dbReference type="OrthoDB" id="958614at2"/>
<evidence type="ECO:0000313" key="3">
    <source>
        <dbReference type="EMBL" id="TRW27189.1"/>
    </source>
</evidence>
<comment type="caution">
    <text evidence="3">The sequence shown here is derived from an EMBL/GenBank/DDBJ whole genome shotgun (WGS) entry which is preliminary data.</text>
</comment>
<dbReference type="PROSITE" id="PS50110">
    <property type="entry name" value="RESPONSE_REGULATORY"/>
    <property type="match status" value="1"/>
</dbReference>
<dbReference type="Pfam" id="PF00072">
    <property type="entry name" value="Response_reg"/>
    <property type="match status" value="1"/>
</dbReference>
<dbReference type="SMART" id="SM00448">
    <property type="entry name" value="REC"/>
    <property type="match status" value="1"/>
</dbReference>
<dbReference type="AlphaFoldDB" id="A0A552V9S5"/>
<dbReference type="PANTHER" id="PTHR44520:SF2">
    <property type="entry name" value="RESPONSE REGULATOR RCP1"/>
    <property type="match status" value="1"/>
</dbReference>
<feature type="modified residue" description="4-aspartylphosphate" evidence="1">
    <location>
        <position position="59"/>
    </location>
</feature>
<evidence type="ECO:0000313" key="4">
    <source>
        <dbReference type="Proteomes" id="UP000320643"/>
    </source>
</evidence>
<reference evidence="3 4" key="1">
    <citation type="submission" date="2019-07" db="EMBL/GenBank/DDBJ databases">
        <title>Flavobacterium sp. nov., isolated from glacier ice.</title>
        <authorList>
            <person name="Liu Q."/>
            <person name="Xin Y.-H."/>
        </authorList>
    </citation>
    <scope>NUCLEOTIDE SEQUENCE [LARGE SCALE GENOMIC DNA]</scope>
    <source>
        <strain evidence="3 4">ZT4R6</strain>
    </source>
</reference>
<keyword evidence="4" id="KW-1185">Reference proteome</keyword>
<dbReference type="EMBL" id="VJVZ01000001">
    <property type="protein sequence ID" value="TRW27189.1"/>
    <property type="molecule type" value="Genomic_DNA"/>
</dbReference>
<name>A0A552V9S5_9FLAO</name>